<dbReference type="InterPro" id="IPR027417">
    <property type="entry name" value="P-loop_NTPase"/>
</dbReference>
<evidence type="ECO:0000256" key="1">
    <source>
        <dbReference type="ARBA" id="ARBA00004123"/>
    </source>
</evidence>
<feature type="domain" description="SMC hinge" evidence="13">
    <location>
        <begin position="518"/>
        <end position="636"/>
    </location>
</feature>
<dbReference type="GO" id="GO:0003682">
    <property type="term" value="F:chromatin binding"/>
    <property type="evidence" value="ECO:0000318"/>
    <property type="project" value="GO_Central"/>
</dbReference>
<dbReference type="RefSeq" id="XP_001319034.1">
    <property type="nucleotide sequence ID" value="XM_001318999.1"/>
</dbReference>
<gene>
    <name evidence="14" type="ORF">TVAG_313860</name>
</gene>
<dbReference type="OMA" id="THNKIAM"/>
<dbReference type="GO" id="GO:0051301">
    <property type="term" value="P:cell division"/>
    <property type="evidence" value="ECO:0007669"/>
    <property type="project" value="UniProtKB-KW"/>
</dbReference>
<comment type="subcellular location">
    <subcellularLocation>
        <location evidence="1">Nucleus</location>
    </subcellularLocation>
</comment>
<dbReference type="GO" id="GO:0000785">
    <property type="term" value="C:chromatin"/>
    <property type="evidence" value="ECO:0000318"/>
    <property type="project" value="GO_Central"/>
</dbReference>
<dbReference type="FunCoup" id="A2EKI4">
    <property type="interactions" value="814"/>
</dbReference>
<reference evidence="14" key="2">
    <citation type="journal article" date="2007" name="Science">
        <title>Draft genome sequence of the sexually transmitted pathogen Trichomonas vaginalis.</title>
        <authorList>
            <person name="Carlton J.M."/>
            <person name="Hirt R.P."/>
            <person name="Silva J.C."/>
            <person name="Delcher A.L."/>
            <person name="Schatz M."/>
            <person name="Zhao Q."/>
            <person name="Wortman J.R."/>
            <person name="Bidwell S.L."/>
            <person name="Alsmark U.C.M."/>
            <person name="Besteiro S."/>
            <person name="Sicheritz-Ponten T."/>
            <person name="Noel C.J."/>
            <person name="Dacks J.B."/>
            <person name="Foster P.G."/>
            <person name="Simillion C."/>
            <person name="Van de Peer Y."/>
            <person name="Miranda-Saavedra D."/>
            <person name="Barton G.J."/>
            <person name="Westrop G.D."/>
            <person name="Mueller S."/>
            <person name="Dessi D."/>
            <person name="Fiori P.L."/>
            <person name="Ren Q."/>
            <person name="Paulsen I."/>
            <person name="Zhang H."/>
            <person name="Bastida-Corcuera F.D."/>
            <person name="Simoes-Barbosa A."/>
            <person name="Brown M.T."/>
            <person name="Hayes R.D."/>
            <person name="Mukherjee M."/>
            <person name="Okumura C.Y."/>
            <person name="Schneider R."/>
            <person name="Smith A.J."/>
            <person name="Vanacova S."/>
            <person name="Villalvazo M."/>
            <person name="Haas B.J."/>
            <person name="Pertea M."/>
            <person name="Feldblyum T.V."/>
            <person name="Utterback T.R."/>
            <person name="Shu C.L."/>
            <person name="Osoegawa K."/>
            <person name="de Jong P.J."/>
            <person name="Hrdy I."/>
            <person name="Horvathova L."/>
            <person name="Zubacova Z."/>
            <person name="Dolezal P."/>
            <person name="Malik S.B."/>
            <person name="Logsdon J.M. Jr."/>
            <person name="Henze K."/>
            <person name="Gupta A."/>
            <person name="Wang C.C."/>
            <person name="Dunne R.L."/>
            <person name="Upcroft J.A."/>
            <person name="Upcroft P."/>
            <person name="White O."/>
            <person name="Salzberg S.L."/>
            <person name="Tang P."/>
            <person name="Chiu C.-H."/>
            <person name="Lee Y.-S."/>
            <person name="Embley T.M."/>
            <person name="Coombs G.H."/>
            <person name="Mottram J.C."/>
            <person name="Tachezy J."/>
            <person name="Fraser-Liggett C.M."/>
            <person name="Johnson P.J."/>
        </authorList>
    </citation>
    <scope>NUCLEOTIDE SEQUENCE [LARGE SCALE GENOMIC DNA]</scope>
    <source>
        <strain evidence="14">G3</strain>
    </source>
</reference>
<keyword evidence="10" id="KW-0131">Cell cycle</keyword>
<evidence type="ECO:0000256" key="3">
    <source>
        <dbReference type="ARBA" id="ARBA00022618"/>
    </source>
</evidence>
<dbReference type="GO" id="GO:0007076">
    <property type="term" value="P:mitotic chromosome condensation"/>
    <property type="evidence" value="ECO:0000318"/>
    <property type="project" value="GO_Central"/>
</dbReference>
<dbReference type="CDD" id="cd03273">
    <property type="entry name" value="ABC_SMC2_euk"/>
    <property type="match status" value="1"/>
</dbReference>
<feature type="region of interest" description="Disordered" evidence="12">
    <location>
        <begin position="840"/>
        <end position="872"/>
    </location>
</feature>
<evidence type="ECO:0000256" key="11">
    <source>
        <dbReference type="SAM" id="Coils"/>
    </source>
</evidence>
<evidence type="ECO:0000256" key="9">
    <source>
        <dbReference type="ARBA" id="ARBA00023242"/>
    </source>
</evidence>
<dbReference type="KEGG" id="tva:4764692"/>
<dbReference type="InParanoid" id="A2EKI4"/>
<dbReference type="Gene3D" id="1.20.1060.20">
    <property type="match status" value="1"/>
</dbReference>
<dbReference type="VEuPathDB" id="TrichDB:TVAG_313860"/>
<keyword evidence="5" id="KW-0498">Mitosis</keyword>
<evidence type="ECO:0000256" key="7">
    <source>
        <dbReference type="ARBA" id="ARBA00023054"/>
    </source>
</evidence>
<dbReference type="EMBL" id="DS113414">
    <property type="protein sequence ID" value="EAY06811.1"/>
    <property type="molecule type" value="Genomic_DNA"/>
</dbReference>
<dbReference type="Pfam" id="PF02463">
    <property type="entry name" value="SMC_N"/>
    <property type="match status" value="2"/>
</dbReference>
<protein>
    <submittedName>
        <fullName evidence="14">SMC flexible hinge domain protein, putative</fullName>
    </submittedName>
</protein>
<sequence>MYIERIILSGFKSYRDHTVVDGFDPYFNAITGLNGSGKSNVLDAICFVLGMSNISNLRAEGLQGLIYKSGQSGISKASVEIIFNNEDKSASPVGYQEFDKITVMRQVTAGSSSKYFINDHPANQTRVQNLFHSVQLNVNNPHFLIQQGSIEKIVKMKPPEILKLIEEAAGISMFQVKKEDAVRTLEKKQHQLDEITRIIETELIPNLEKLRKDKDEYNKWATSKTEIDRLSRWLIAKKFTDCETAINEGDAAVVKARQEADEAKAAEEQSAAELAEIRQKIKDLQNSRDGETKKKINELNKRAEEIQEKIDSATMKKTHDLEELKRINSKVKKLTDQLKEQKDELTKRQEESTKTTEDHQKLENEEQEALEKVQQLEKRITEVNIGIANENDNKSLSDIIENEKKKLADIDVNLMRISNSQPHLERQLMSLQSQLKSSEREKVELENKRDKVSFDLENINEQLRNLNFDPNRERNLLQERDQLSHKLQQLSDELDNLERNIIGVNIDFANKPHDLNEEGIYGVVARLMKMKDGKYSLAAEQAAGGRLYYIVTDNKETATQLIKPGVLQRRSTTIPLREIRYKNPDAEKVRKAQRIDPSAHPLVDEVEYKKLFEPAIRYVFSDTLVVDTLQGAREVTFDKNIMMKSVTLEGDIVDPAGTLTGGSRPQNSGIIEKISLFTQKVNEEKDIKEKLRQINDELRTLENDSRKYRDLMHQKDIMEYELNIANTAIANSRSAEYQRQYDEIQNELKQNSEDEVKLRSQKGDIRKEIDRLSSELEAWQSEKTSRVASLEKQLSEARKLHEEKTKIRFSSDNEIARVTVLVQELNNQIKQSEQQLDDFKHAAEQKEKSADENQKILEKSNQEKSDNENELKKLDETMRLTSKSLDELRKSEDATAVKLQKETQKRKKLESQIESHSRIKSELKQKIESLIKDNKWIEQEKRFFGVSHTDFDFELYEKKEAKSKLKKMIEEQKELETRVNKRVMSQYERAEHELNKLTEKKQIVEEEKVKILDVIKELEQKKEEALTTALKKVNGDLSDIVSHLLYGATATLEDENDHGVRGFDFIVRLNGLQKGLQELSGGQRALIALGLVLALLKFNPAPIYILDEVDAALDLSRTQDIGRLLKSQFKASQFIVVSHKEGLYKYANVLFRTSFNGTTQITRTVQHHD</sequence>
<dbReference type="eggNOG" id="KOG0933">
    <property type="taxonomic scope" value="Eukaryota"/>
</dbReference>
<dbReference type="PANTHER" id="PTHR43977">
    <property type="entry name" value="STRUCTURAL MAINTENANCE OF CHROMOSOMES PROTEIN 3"/>
    <property type="match status" value="1"/>
</dbReference>
<dbReference type="GO" id="GO:0005524">
    <property type="term" value="F:ATP binding"/>
    <property type="evidence" value="ECO:0007669"/>
    <property type="project" value="UniProtKB-KW"/>
</dbReference>
<dbReference type="Proteomes" id="UP000001542">
    <property type="component" value="Unassembled WGS sequence"/>
</dbReference>
<evidence type="ECO:0000256" key="10">
    <source>
        <dbReference type="ARBA" id="ARBA00023306"/>
    </source>
</evidence>
<dbReference type="Gene3D" id="3.40.50.300">
    <property type="entry name" value="P-loop containing nucleotide triphosphate hydrolases"/>
    <property type="match status" value="2"/>
</dbReference>
<evidence type="ECO:0000256" key="6">
    <source>
        <dbReference type="ARBA" id="ARBA00022840"/>
    </source>
</evidence>
<keyword evidence="15" id="KW-1185">Reference proteome</keyword>
<dbReference type="GO" id="GO:0000793">
    <property type="term" value="C:condensed chromosome"/>
    <property type="evidence" value="ECO:0000318"/>
    <property type="project" value="GO_Central"/>
</dbReference>
<keyword evidence="6" id="KW-0067">ATP-binding</keyword>
<dbReference type="InterPro" id="IPR003395">
    <property type="entry name" value="RecF/RecN/SMC_N"/>
</dbReference>
<dbReference type="SMR" id="A2EKI4"/>
<dbReference type="AlphaFoldDB" id="A2EKI4"/>
<name>A2EKI4_TRIV3</name>
<comment type="similarity">
    <text evidence="2">Belongs to the SMC family. SMC2 subfamily.</text>
</comment>
<dbReference type="VEuPathDB" id="TrichDB:TVAGG3_0412030"/>
<organism evidence="14 15">
    <name type="scientific">Trichomonas vaginalis (strain ATCC PRA-98 / G3)</name>
    <dbReference type="NCBI Taxonomy" id="412133"/>
    <lineage>
        <taxon>Eukaryota</taxon>
        <taxon>Metamonada</taxon>
        <taxon>Parabasalia</taxon>
        <taxon>Trichomonadida</taxon>
        <taxon>Trichomonadidae</taxon>
        <taxon>Trichomonas</taxon>
    </lineage>
</organism>
<dbReference type="PIRSF" id="PIRSF005719">
    <property type="entry name" value="SMC"/>
    <property type="match status" value="1"/>
</dbReference>
<dbReference type="Pfam" id="PF06470">
    <property type="entry name" value="SMC_hinge"/>
    <property type="match status" value="1"/>
</dbReference>
<keyword evidence="9" id="KW-0539">Nucleus</keyword>
<dbReference type="GO" id="GO:0005634">
    <property type="term" value="C:nucleus"/>
    <property type="evidence" value="ECO:0007669"/>
    <property type="project" value="UniProtKB-SubCell"/>
</dbReference>
<evidence type="ECO:0000256" key="5">
    <source>
        <dbReference type="ARBA" id="ARBA00022776"/>
    </source>
</evidence>
<evidence type="ECO:0000256" key="4">
    <source>
        <dbReference type="ARBA" id="ARBA00022741"/>
    </source>
</evidence>
<feature type="coiled-coil region" evidence="11">
    <location>
        <begin position="421"/>
        <end position="507"/>
    </location>
</feature>
<proteinExistence type="inferred from homology"/>
<dbReference type="STRING" id="5722.A2EKI4"/>
<evidence type="ECO:0000313" key="14">
    <source>
        <dbReference type="EMBL" id="EAY06811.1"/>
    </source>
</evidence>
<keyword evidence="7 11" id="KW-0175">Coiled coil</keyword>
<keyword evidence="4" id="KW-0547">Nucleotide-binding</keyword>
<dbReference type="InterPro" id="IPR027120">
    <property type="entry name" value="Smc2_ABC"/>
</dbReference>
<dbReference type="SUPFAM" id="SSF75553">
    <property type="entry name" value="Smc hinge domain"/>
    <property type="match status" value="1"/>
</dbReference>
<dbReference type="OrthoDB" id="10255539at2759"/>
<evidence type="ECO:0000256" key="12">
    <source>
        <dbReference type="SAM" id="MobiDB-lite"/>
    </source>
</evidence>
<dbReference type="InterPro" id="IPR036277">
    <property type="entry name" value="SMC_hinge_sf"/>
</dbReference>
<evidence type="ECO:0000256" key="8">
    <source>
        <dbReference type="ARBA" id="ARBA00023067"/>
    </source>
</evidence>
<reference evidence="14" key="1">
    <citation type="submission" date="2006-10" db="EMBL/GenBank/DDBJ databases">
        <authorList>
            <person name="Amadeo P."/>
            <person name="Zhao Q."/>
            <person name="Wortman J."/>
            <person name="Fraser-Liggett C."/>
            <person name="Carlton J."/>
        </authorList>
    </citation>
    <scope>NUCLEOTIDE SEQUENCE</scope>
    <source>
        <strain evidence="14">G3</strain>
    </source>
</reference>
<feature type="region of interest" description="Disordered" evidence="12">
    <location>
        <begin position="340"/>
        <end position="370"/>
    </location>
</feature>
<evidence type="ECO:0000259" key="13">
    <source>
        <dbReference type="SMART" id="SM00968"/>
    </source>
</evidence>
<dbReference type="InterPro" id="IPR010935">
    <property type="entry name" value="SMC_hinge"/>
</dbReference>
<dbReference type="GO" id="GO:0000796">
    <property type="term" value="C:condensin complex"/>
    <property type="evidence" value="ECO:0000318"/>
    <property type="project" value="GO_Central"/>
</dbReference>
<dbReference type="SUPFAM" id="SSF52540">
    <property type="entry name" value="P-loop containing nucleoside triphosphate hydrolases"/>
    <property type="match status" value="1"/>
</dbReference>
<dbReference type="SMART" id="SM00968">
    <property type="entry name" value="SMC_hinge"/>
    <property type="match status" value="1"/>
</dbReference>
<dbReference type="InterPro" id="IPR024704">
    <property type="entry name" value="SMC"/>
</dbReference>
<dbReference type="Gene3D" id="3.30.70.1620">
    <property type="match status" value="1"/>
</dbReference>
<evidence type="ECO:0000313" key="15">
    <source>
        <dbReference type="Proteomes" id="UP000001542"/>
    </source>
</evidence>
<keyword evidence="3" id="KW-0132">Cell division</keyword>
<keyword evidence="8" id="KW-0226">DNA condensation</keyword>
<accession>A2EKI4</accession>
<evidence type="ECO:0000256" key="2">
    <source>
        <dbReference type="ARBA" id="ARBA00005231"/>
    </source>
</evidence>
<dbReference type="GO" id="GO:0016887">
    <property type="term" value="F:ATP hydrolysis activity"/>
    <property type="evidence" value="ECO:0007669"/>
    <property type="project" value="InterPro"/>
</dbReference>